<reference evidence="6 7" key="1">
    <citation type="submission" date="2020-07" db="EMBL/GenBank/DDBJ databases">
        <title>Novel species isolated from subtropical streams in China.</title>
        <authorList>
            <person name="Lu H."/>
        </authorList>
    </citation>
    <scope>NUCLEOTIDE SEQUENCE [LARGE SCALE GENOMIC DNA]</scope>
    <source>
        <strain evidence="6 7">LX47W</strain>
    </source>
</reference>
<evidence type="ECO:0000256" key="3">
    <source>
        <dbReference type="ARBA" id="ARBA00022490"/>
    </source>
</evidence>
<dbReference type="SUPFAM" id="SSF81273">
    <property type="entry name" value="H-NS histone-like proteins"/>
    <property type="match status" value="1"/>
</dbReference>
<evidence type="ECO:0000313" key="7">
    <source>
        <dbReference type="Proteomes" id="UP000573499"/>
    </source>
</evidence>
<dbReference type="GO" id="GO:0009295">
    <property type="term" value="C:nucleoid"/>
    <property type="evidence" value="ECO:0007669"/>
    <property type="project" value="UniProtKB-SubCell"/>
</dbReference>
<keyword evidence="3" id="KW-0963">Cytoplasm</keyword>
<comment type="caution">
    <text evidence="6">The sequence shown here is derived from an EMBL/GenBank/DDBJ whole genome shotgun (WGS) entry which is preliminary data.</text>
</comment>
<keyword evidence="4" id="KW-0238">DNA-binding</keyword>
<dbReference type="SMART" id="SM00528">
    <property type="entry name" value="HNS"/>
    <property type="match status" value="1"/>
</dbReference>
<evidence type="ECO:0000256" key="1">
    <source>
        <dbReference type="ARBA" id="ARBA00004453"/>
    </source>
</evidence>
<evidence type="ECO:0000256" key="2">
    <source>
        <dbReference type="ARBA" id="ARBA00010610"/>
    </source>
</evidence>
<dbReference type="EMBL" id="JACEZU010000002">
    <property type="protein sequence ID" value="MBA5686329.1"/>
    <property type="molecule type" value="Genomic_DNA"/>
</dbReference>
<feature type="domain" description="DNA-binding protein H-NS-like C-terminal" evidence="5">
    <location>
        <begin position="56"/>
        <end position="95"/>
    </location>
</feature>
<dbReference type="GO" id="GO:0003677">
    <property type="term" value="F:DNA binding"/>
    <property type="evidence" value="ECO:0007669"/>
    <property type="project" value="UniProtKB-KW"/>
</dbReference>
<evidence type="ECO:0000256" key="4">
    <source>
        <dbReference type="ARBA" id="ARBA00023125"/>
    </source>
</evidence>
<keyword evidence="7" id="KW-1185">Reference proteome</keyword>
<evidence type="ECO:0000259" key="5">
    <source>
        <dbReference type="SMART" id="SM00528"/>
    </source>
</evidence>
<proteinExistence type="inferred from homology"/>
<dbReference type="InterPro" id="IPR027444">
    <property type="entry name" value="H-NS_C_dom"/>
</dbReference>
<dbReference type="AlphaFoldDB" id="A0A7W2IJA9"/>
<comment type="subcellular location">
    <subcellularLocation>
        <location evidence="1">Cytoplasm</location>
        <location evidence="1">Nucleoid</location>
    </subcellularLocation>
</comment>
<evidence type="ECO:0000313" key="6">
    <source>
        <dbReference type="EMBL" id="MBA5686329.1"/>
    </source>
</evidence>
<gene>
    <name evidence="6" type="ORF">H3H39_04595</name>
</gene>
<sequence length="95" mass="10281">MSSYSELKAQIAELEKQAQAARAAELTKAKAEIAAIMDEFGLTIADLGGIGKAKSAKLREPVAIKYRDPETGATWTGRGRSPVWLNGKNKDDYLV</sequence>
<accession>A0A7W2IJA9</accession>
<dbReference type="RefSeq" id="WP_182152132.1">
    <property type="nucleotide sequence ID" value="NZ_JACEZU010000002.1"/>
</dbReference>
<comment type="similarity">
    <text evidence="2">Belongs to the histone-like protein H-NS family.</text>
</comment>
<dbReference type="PANTHER" id="PTHR38097:SF2">
    <property type="entry name" value="DNA-BINDING PROTEIN STPA"/>
    <property type="match status" value="1"/>
</dbReference>
<organism evidence="6 7">
    <name type="scientific">Rugamonas apoptosis</name>
    <dbReference type="NCBI Taxonomy" id="2758570"/>
    <lineage>
        <taxon>Bacteria</taxon>
        <taxon>Pseudomonadati</taxon>
        <taxon>Pseudomonadota</taxon>
        <taxon>Betaproteobacteria</taxon>
        <taxon>Burkholderiales</taxon>
        <taxon>Oxalobacteraceae</taxon>
        <taxon>Telluria group</taxon>
        <taxon>Rugamonas</taxon>
    </lineage>
</organism>
<dbReference type="Gene3D" id="4.10.430.30">
    <property type="match status" value="1"/>
</dbReference>
<dbReference type="PANTHER" id="PTHR38097">
    <property type="match status" value="1"/>
</dbReference>
<name>A0A7W2IJA9_9BURK</name>
<dbReference type="Pfam" id="PF00816">
    <property type="entry name" value="Histone_HNS"/>
    <property type="match status" value="1"/>
</dbReference>
<dbReference type="Proteomes" id="UP000573499">
    <property type="component" value="Unassembled WGS sequence"/>
</dbReference>
<protein>
    <submittedName>
        <fullName evidence="6">H-NS histone family protein</fullName>
    </submittedName>
</protein>